<dbReference type="EMBL" id="CDMZ01005747">
    <property type="protein sequence ID" value="CEM54017.1"/>
    <property type="molecule type" value="Genomic_DNA"/>
</dbReference>
<protein>
    <submittedName>
        <fullName evidence="1">Uncharacterized protein</fullName>
    </submittedName>
</protein>
<name>A0A0G4IA31_9ALVE</name>
<proteinExistence type="predicted"/>
<sequence>MRGGGETGGWRTPLLKMGASSDMSVGSWLVGIEGVRFGQFAAFMFDFPGSSLLDGKCNDETILVHRMDQERWAGFDPFQSVWSVCHGQKAVPPGDFMRCCDRTENEWPDGAKNASWCMCGLI</sequence>
<evidence type="ECO:0000313" key="1">
    <source>
        <dbReference type="EMBL" id="CEM54017.1"/>
    </source>
</evidence>
<organism evidence="1">
    <name type="scientific">Chromera velia CCMP2878</name>
    <dbReference type="NCBI Taxonomy" id="1169474"/>
    <lineage>
        <taxon>Eukaryota</taxon>
        <taxon>Sar</taxon>
        <taxon>Alveolata</taxon>
        <taxon>Colpodellida</taxon>
        <taxon>Chromeraceae</taxon>
        <taxon>Chromera</taxon>
    </lineage>
</organism>
<accession>A0A0G4IA31</accession>
<gene>
    <name evidence="1" type="ORF">Cvel_12435</name>
</gene>
<dbReference type="VEuPathDB" id="CryptoDB:Cvel_12435"/>
<reference evidence="1" key="1">
    <citation type="submission" date="2014-11" db="EMBL/GenBank/DDBJ databases">
        <authorList>
            <person name="Otto D Thomas"/>
            <person name="Naeem Raeece"/>
        </authorList>
    </citation>
    <scope>NUCLEOTIDE SEQUENCE</scope>
</reference>
<dbReference type="AlphaFoldDB" id="A0A0G4IA31"/>